<keyword evidence="1" id="KW-1133">Transmembrane helix</keyword>
<keyword evidence="1" id="KW-0472">Membrane</keyword>
<dbReference type="Proteomes" id="UP000306552">
    <property type="component" value="Unassembled WGS sequence"/>
</dbReference>
<reference evidence="2 3" key="1">
    <citation type="submission" date="2019-04" db="EMBL/GenBank/DDBJ databases">
        <title>Psychroflexus halotolerans sp. nov., isolated from a marine solar saltern.</title>
        <authorList>
            <person name="Feng X."/>
        </authorList>
    </citation>
    <scope>NUCLEOTIDE SEQUENCE [LARGE SCALE GENOMIC DNA]</scope>
    <source>
        <strain evidence="2 3">WDS2C27</strain>
    </source>
</reference>
<dbReference type="EMBL" id="SWMU01000006">
    <property type="protein sequence ID" value="TKS55447.1"/>
    <property type="molecule type" value="Genomic_DNA"/>
</dbReference>
<dbReference type="RefSeq" id="WP_138932818.1">
    <property type="nucleotide sequence ID" value="NZ_SWMU01000006.1"/>
</dbReference>
<proteinExistence type="predicted"/>
<evidence type="ECO:0000313" key="3">
    <source>
        <dbReference type="Proteomes" id="UP000306552"/>
    </source>
</evidence>
<protein>
    <submittedName>
        <fullName evidence="2">Uncharacterized protein</fullName>
    </submittedName>
</protein>
<accession>A0A4U5TND7</accession>
<name>A0A4U5TND7_9FLAO</name>
<dbReference type="AlphaFoldDB" id="A0A4U5TND7"/>
<keyword evidence="1" id="KW-0812">Transmembrane</keyword>
<sequence length="79" mass="9347">MRIVLWVCFIIMLGGFGTGFYIKIIQTNPELGDKIIGLSVLFSTFIFMPLFLYHRWKGKNIKDYVLDKKKLDEMREKDL</sequence>
<organism evidence="2 3">
    <name type="scientific">Mesohalobacter halotolerans</name>
    <dbReference type="NCBI Taxonomy" id="1883405"/>
    <lineage>
        <taxon>Bacteria</taxon>
        <taxon>Pseudomonadati</taxon>
        <taxon>Bacteroidota</taxon>
        <taxon>Flavobacteriia</taxon>
        <taxon>Flavobacteriales</taxon>
        <taxon>Flavobacteriaceae</taxon>
        <taxon>Mesohalobacter</taxon>
    </lineage>
</organism>
<evidence type="ECO:0000313" key="2">
    <source>
        <dbReference type="EMBL" id="TKS55447.1"/>
    </source>
</evidence>
<gene>
    <name evidence="2" type="ORF">FCN74_11835</name>
</gene>
<keyword evidence="3" id="KW-1185">Reference proteome</keyword>
<feature type="transmembrane region" description="Helical" evidence="1">
    <location>
        <begin position="35"/>
        <end position="53"/>
    </location>
</feature>
<comment type="caution">
    <text evidence="2">The sequence shown here is derived from an EMBL/GenBank/DDBJ whole genome shotgun (WGS) entry which is preliminary data.</text>
</comment>
<dbReference type="OrthoDB" id="1145018at2"/>
<evidence type="ECO:0000256" key="1">
    <source>
        <dbReference type="SAM" id="Phobius"/>
    </source>
</evidence>